<dbReference type="EMBL" id="MU151423">
    <property type="protein sequence ID" value="KAF9443910.1"/>
    <property type="molecule type" value="Genomic_DNA"/>
</dbReference>
<sequence length="219" mass="24164">MEQLSEKLKAEWELLMLEAKRNEGALRREDVKKGQKGGGSDEERREPGKDKEGGGGMDFRSGSEGADGGDRDTEVEGGTQGDEDNDQEVDQISAEEIQIEGAESYIQRCLGLRTFLPQIISQCLAVTSKPLALGQKYIKFVLSDGDNWIFGLVDCRSGSKGRICYTTEASVIRHDDSNARDEKLRSGVLNITKLLTFWAVVPGRDLKTLFPSMPNDCNT</sequence>
<dbReference type="AlphaFoldDB" id="A0A9P5X4J4"/>
<comment type="caution">
    <text evidence="2">The sequence shown here is derived from an EMBL/GenBank/DDBJ whole genome shotgun (WGS) entry which is preliminary data.</text>
</comment>
<organism evidence="2 3">
    <name type="scientific">Macrolepiota fuliginosa MF-IS2</name>
    <dbReference type="NCBI Taxonomy" id="1400762"/>
    <lineage>
        <taxon>Eukaryota</taxon>
        <taxon>Fungi</taxon>
        <taxon>Dikarya</taxon>
        <taxon>Basidiomycota</taxon>
        <taxon>Agaricomycotina</taxon>
        <taxon>Agaricomycetes</taxon>
        <taxon>Agaricomycetidae</taxon>
        <taxon>Agaricales</taxon>
        <taxon>Agaricineae</taxon>
        <taxon>Agaricaceae</taxon>
        <taxon>Macrolepiota</taxon>
    </lineage>
</organism>
<accession>A0A9P5X4J4</accession>
<gene>
    <name evidence="2" type="ORF">P691DRAFT_808162</name>
</gene>
<feature type="compositionally biased region" description="Basic and acidic residues" evidence="1">
    <location>
        <begin position="23"/>
        <end position="53"/>
    </location>
</feature>
<evidence type="ECO:0000313" key="3">
    <source>
        <dbReference type="Proteomes" id="UP000807342"/>
    </source>
</evidence>
<dbReference type="OrthoDB" id="3066242at2759"/>
<feature type="region of interest" description="Disordered" evidence="1">
    <location>
        <begin position="23"/>
        <end position="89"/>
    </location>
</feature>
<keyword evidence="3" id="KW-1185">Reference proteome</keyword>
<proteinExistence type="predicted"/>
<evidence type="ECO:0000313" key="2">
    <source>
        <dbReference type="EMBL" id="KAF9443910.1"/>
    </source>
</evidence>
<dbReference type="Proteomes" id="UP000807342">
    <property type="component" value="Unassembled WGS sequence"/>
</dbReference>
<name>A0A9P5X4J4_9AGAR</name>
<evidence type="ECO:0000256" key="1">
    <source>
        <dbReference type="SAM" id="MobiDB-lite"/>
    </source>
</evidence>
<protein>
    <submittedName>
        <fullName evidence="2">Uncharacterized protein</fullName>
    </submittedName>
</protein>
<reference evidence="2" key="1">
    <citation type="submission" date="2020-11" db="EMBL/GenBank/DDBJ databases">
        <authorList>
            <consortium name="DOE Joint Genome Institute"/>
            <person name="Ahrendt S."/>
            <person name="Riley R."/>
            <person name="Andreopoulos W."/>
            <person name="Labutti K."/>
            <person name="Pangilinan J."/>
            <person name="Ruiz-Duenas F.J."/>
            <person name="Barrasa J.M."/>
            <person name="Sanchez-Garcia M."/>
            <person name="Camarero S."/>
            <person name="Miyauchi S."/>
            <person name="Serrano A."/>
            <person name="Linde D."/>
            <person name="Babiker R."/>
            <person name="Drula E."/>
            <person name="Ayuso-Fernandez I."/>
            <person name="Pacheco R."/>
            <person name="Padilla G."/>
            <person name="Ferreira P."/>
            <person name="Barriuso J."/>
            <person name="Kellner H."/>
            <person name="Castanera R."/>
            <person name="Alfaro M."/>
            <person name="Ramirez L."/>
            <person name="Pisabarro A.G."/>
            <person name="Kuo A."/>
            <person name="Tritt A."/>
            <person name="Lipzen A."/>
            <person name="He G."/>
            <person name="Yan M."/>
            <person name="Ng V."/>
            <person name="Cullen D."/>
            <person name="Martin F."/>
            <person name="Rosso M.-N."/>
            <person name="Henrissat B."/>
            <person name="Hibbett D."/>
            <person name="Martinez A.T."/>
            <person name="Grigoriev I.V."/>
        </authorList>
    </citation>
    <scope>NUCLEOTIDE SEQUENCE</scope>
    <source>
        <strain evidence="2">MF-IS2</strain>
    </source>
</reference>